<dbReference type="eggNOG" id="ENOG502QPJ1">
    <property type="taxonomic scope" value="Eukaryota"/>
</dbReference>
<keyword evidence="1" id="KW-0802">TPR repeat</keyword>
<dbReference type="SMART" id="SM00028">
    <property type="entry name" value="TPR"/>
    <property type="match status" value="3"/>
</dbReference>
<evidence type="ECO:0000256" key="2">
    <source>
        <dbReference type="SAM" id="MobiDB-lite"/>
    </source>
</evidence>
<dbReference type="SUPFAM" id="SSF48452">
    <property type="entry name" value="TPR-like"/>
    <property type="match status" value="1"/>
</dbReference>
<dbReference type="InterPro" id="IPR011990">
    <property type="entry name" value="TPR-like_helical_dom_sf"/>
</dbReference>
<dbReference type="PANTHER" id="PTHR23184">
    <property type="entry name" value="TETRATRICOPEPTIDE REPEAT PROTEIN 14"/>
    <property type="match status" value="1"/>
</dbReference>
<dbReference type="PhylomeDB" id="T1INB4"/>
<dbReference type="Pfam" id="PF13414">
    <property type="entry name" value="TPR_11"/>
    <property type="match status" value="1"/>
</dbReference>
<reference evidence="3" key="2">
    <citation type="submission" date="2015-02" db="UniProtKB">
        <authorList>
            <consortium name="EnsemblMetazoa"/>
        </authorList>
    </citation>
    <scope>IDENTIFICATION</scope>
</reference>
<dbReference type="InterPro" id="IPR012340">
    <property type="entry name" value="NA-bd_OB-fold"/>
</dbReference>
<protein>
    <submittedName>
        <fullName evidence="3">Uncharacterized protein</fullName>
    </submittedName>
</protein>
<evidence type="ECO:0000313" key="3">
    <source>
        <dbReference type="EnsemblMetazoa" id="SMAR002491-PA"/>
    </source>
</evidence>
<dbReference type="PANTHER" id="PTHR23184:SF9">
    <property type="entry name" value="TETRATRICOPEPTIDE REPEAT PROTEIN 14"/>
    <property type="match status" value="1"/>
</dbReference>
<proteinExistence type="predicted"/>
<evidence type="ECO:0000313" key="4">
    <source>
        <dbReference type="Proteomes" id="UP000014500"/>
    </source>
</evidence>
<feature type="region of interest" description="Disordered" evidence="2">
    <location>
        <begin position="460"/>
        <end position="522"/>
    </location>
</feature>
<dbReference type="InterPro" id="IPR019734">
    <property type="entry name" value="TPR_rpt"/>
</dbReference>
<organism evidence="3 4">
    <name type="scientific">Strigamia maritima</name>
    <name type="common">European centipede</name>
    <name type="synonym">Geophilus maritimus</name>
    <dbReference type="NCBI Taxonomy" id="126957"/>
    <lineage>
        <taxon>Eukaryota</taxon>
        <taxon>Metazoa</taxon>
        <taxon>Ecdysozoa</taxon>
        <taxon>Arthropoda</taxon>
        <taxon>Myriapoda</taxon>
        <taxon>Chilopoda</taxon>
        <taxon>Pleurostigmophora</taxon>
        <taxon>Geophilomorpha</taxon>
        <taxon>Linotaeniidae</taxon>
        <taxon>Strigamia</taxon>
    </lineage>
</organism>
<dbReference type="Gene3D" id="2.40.50.140">
    <property type="entry name" value="Nucleic acid-binding proteins"/>
    <property type="match status" value="1"/>
</dbReference>
<dbReference type="PROSITE" id="PS50005">
    <property type="entry name" value="TPR"/>
    <property type="match status" value="3"/>
</dbReference>
<reference evidence="4" key="1">
    <citation type="submission" date="2011-05" db="EMBL/GenBank/DDBJ databases">
        <authorList>
            <person name="Richards S.R."/>
            <person name="Qu J."/>
            <person name="Jiang H."/>
            <person name="Jhangiani S.N."/>
            <person name="Agravi P."/>
            <person name="Goodspeed R."/>
            <person name="Gross S."/>
            <person name="Mandapat C."/>
            <person name="Jackson L."/>
            <person name="Mathew T."/>
            <person name="Pu L."/>
            <person name="Thornton R."/>
            <person name="Saada N."/>
            <person name="Wilczek-Boney K.B."/>
            <person name="Lee S."/>
            <person name="Kovar C."/>
            <person name="Wu Y."/>
            <person name="Scherer S.E."/>
            <person name="Worley K.C."/>
            <person name="Muzny D.M."/>
            <person name="Gibbs R."/>
        </authorList>
    </citation>
    <scope>NUCLEOTIDE SEQUENCE</scope>
    <source>
        <strain evidence="4">Brora</strain>
    </source>
</reference>
<dbReference type="AlphaFoldDB" id="T1INB4"/>
<keyword evidence="4" id="KW-1185">Reference proteome</keyword>
<accession>T1INB4</accession>
<feature type="repeat" description="TPR" evidence="1">
    <location>
        <begin position="332"/>
        <end position="365"/>
    </location>
</feature>
<feature type="repeat" description="TPR" evidence="1">
    <location>
        <begin position="373"/>
        <end position="406"/>
    </location>
</feature>
<name>T1INB4_STRMM</name>
<dbReference type="EMBL" id="JH431152">
    <property type="status" value="NOT_ANNOTATED_CDS"/>
    <property type="molecule type" value="Genomic_DNA"/>
</dbReference>
<sequence length="640" mass="73146">MEPELLERALNFHGNDLLRSMAKFCGMDILTLVDPRQVTYSDFHKRYKDPKLEDGAKRCRILEFICRKAHMLFKKPKQRTSMMLLDLDDDDNYAVMPPLEAFMGVPEKERHKHFLECLRKGDIVIGIIHAKQAIGFILKLLCVDAGPIREIYDLDIKALCPINQAVAVSAHESPIDTYQIKDLIRCSVVLEVVPEEEKIIISMKSDCNPTHAKMKLGLISEENLPPNFRKTTKLHGAMYETVLEHSTGFMNPSNVPYICDIMGLNKDRPSLMSGLHEKEYVKEEYAISLRKEQAAKWALQSVADGISHFKAGRHTEAFQCLNKALQIDPENVEALVARGALFANNCNFTRALEDFELAIEINPKHHNARKYMVETLVALGRQHEDKSDNKMAYKLFYKALQFNPDHREANEAIRLLEVKEKANLKAKQEREVQVVEVKSVKKEANEPSSSNTREKLKQLLKKEKQKKVKNVETKHRGRSSSSSSTSSSGSSSGSTSSRSPSPRSKSKRRSPVKMNSNDRFQEKKILPRGYRLNVKEERTIKEERSGKNRIEEKPGLKKNEIFLALSGKMQFDKGKDFTHVSQFIPTSETTATSGLEFEDLEARLSSYYKKFDTTISDDSDVKGSKRQGDIYFLFFYFKHN</sequence>
<dbReference type="OMA" id="ANAENCY"/>
<dbReference type="STRING" id="126957.T1INB4"/>
<evidence type="ECO:0000256" key="1">
    <source>
        <dbReference type="PROSITE-ProRule" id="PRU00339"/>
    </source>
</evidence>
<dbReference type="Proteomes" id="UP000014500">
    <property type="component" value="Unassembled WGS sequence"/>
</dbReference>
<dbReference type="HOGENOM" id="CLU_020585_1_0_1"/>
<dbReference type="Gene3D" id="1.25.40.10">
    <property type="entry name" value="Tetratricopeptide repeat domain"/>
    <property type="match status" value="1"/>
</dbReference>
<dbReference type="EnsemblMetazoa" id="SMAR002491-RA">
    <property type="protein sequence ID" value="SMAR002491-PA"/>
    <property type="gene ID" value="SMAR002491"/>
</dbReference>
<feature type="compositionally biased region" description="Low complexity" evidence="2">
    <location>
        <begin position="479"/>
        <end position="503"/>
    </location>
</feature>
<feature type="repeat" description="TPR" evidence="1">
    <location>
        <begin position="298"/>
        <end position="331"/>
    </location>
</feature>
<dbReference type="InterPro" id="IPR039190">
    <property type="entry name" value="TTC14"/>
</dbReference>